<comment type="caution">
    <text evidence="3">The sequence shown here is derived from an EMBL/GenBank/DDBJ whole genome shotgun (WGS) entry which is preliminary data.</text>
</comment>
<keyword evidence="1" id="KW-0472">Membrane</keyword>
<sequence>MSQNRNRWLDIAKGIAIILMVAGHTPIPSVMSHFIYAFHMPLFFISSGLVSNYEKYSLVDYIKHKSYTLLLPFVCYSTIVAFLMYFIGELDVIHYIKCGWGGYALWFIPILFMSSVLVRITFLIKRKYVRRFIMLCFLYIGYSLRHYEISLPWSLSVLPYASFLVMLGKELADYKKRIETPLSFYWDFYCLLSVTAVISYLWKLDLAWNLITPIIPLTLGAVTGTLMVFRLSVWIRNASTMFSNIFTKVGRETYVVVAFSQVTVMCINYLFTLNPLLKYAILVIVLILLKYLKDGINRLVRIKIL</sequence>
<accession>A0A3E5EMP0</accession>
<feature type="transmembrane region" description="Helical" evidence="1">
    <location>
        <begin position="7"/>
        <end position="27"/>
    </location>
</feature>
<dbReference type="Pfam" id="PF01757">
    <property type="entry name" value="Acyl_transf_3"/>
    <property type="match status" value="1"/>
</dbReference>
<proteinExistence type="predicted"/>
<dbReference type="EMBL" id="QSVA01000023">
    <property type="protein sequence ID" value="RGN90112.1"/>
    <property type="molecule type" value="Genomic_DNA"/>
</dbReference>
<dbReference type="AlphaFoldDB" id="A0A3E5EMP0"/>
<dbReference type="PANTHER" id="PTHR37312">
    <property type="entry name" value="MEMBRANE-BOUND ACYLTRANSFERASE YKRP-RELATED"/>
    <property type="match status" value="1"/>
</dbReference>
<dbReference type="RefSeq" id="WP_004320776.1">
    <property type="nucleotide sequence ID" value="NZ_CP072220.1"/>
</dbReference>
<dbReference type="Proteomes" id="UP000260759">
    <property type="component" value="Unassembled WGS sequence"/>
</dbReference>
<reference evidence="3 4" key="1">
    <citation type="submission" date="2018-08" db="EMBL/GenBank/DDBJ databases">
        <title>A genome reference for cultivated species of the human gut microbiota.</title>
        <authorList>
            <person name="Zou Y."/>
            <person name="Xue W."/>
            <person name="Luo G."/>
        </authorList>
    </citation>
    <scope>NUCLEOTIDE SEQUENCE [LARGE SCALE GENOMIC DNA]</scope>
    <source>
        <strain evidence="3 4">OM03-4</strain>
    </source>
</reference>
<feature type="transmembrane region" description="Helical" evidence="1">
    <location>
        <begin position="33"/>
        <end position="54"/>
    </location>
</feature>
<evidence type="ECO:0000259" key="2">
    <source>
        <dbReference type="Pfam" id="PF01757"/>
    </source>
</evidence>
<feature type="transmembrane region" description="Helical" evidence="1">
    <location>
        <begin position="66"/>
        <end position="88"/>
    </location>
</feature>
<feature type="transmembrane region" description="Helical" evidence="1">
    <location>
        <begin position="253"/>
        <end position="270"/>
    </location>
</feature>
<feature type="domain" description="Acyltransferase 3" evidence="2">
    <location>
        <begin position="6"/>
        <end position="291"/>
    </location>
</feature>
<dbReference type="InterPro" id="IPR002656">
    <property type="entry name" value="Acyl_transf_3_dom"/>
</dbReference>
<dbReference type="GO" id="GO:0016747">
    <property type="term" value="F:acyltransferase activity, transferring groups other than amino-acyl groups"/>
    <property type="evidence" value="ECO:0007669"/>
    <property type="project" value="InterPro"/>
</dbReference>
<evidence type="ECO:0000256" key="1">
    <source>
        <dbReference type="SAM" id="Phobius"/>
    </source>
</evidence>
<feature type="transmembrane region" description="Helical" evidence="1">
    <location>
        <begin position="184"/>
        <end position="202"/>
    </location>
</feature>
<feature type="transmembrane region" description="Helical" evidence="1">
    <location>
        <begin position="214"/>
        <end position="233"/>
    </location>
</feature>
<feature type="transmembrane region" description="Helical" evidence="1">
    <location>
        <begin position="100"/>
        <end position="122"/>
    </location>
</feature>
<dbReference type="InterPro" id="IPR052734">
    <property type="entry name" value="Nod_factor_acetyltransferase"/>
</dbReference>
<evidence type="ECO:0000313" key="3">
    <source>
        <dbReference type="EMBL" id="RGN90112.1"/>
    </source>
</evidence>
<gene>
    <name evidence="3" type="ORF">DXB37_18720</name>
</gene>
<organism evidence="3 4">
    <name type="scientific">Bacteroides uniformis</name>
    <dbReference type="NCBI Taxonomy" id="820"/>
    <lineage>
        <taxon>Bacteria</taxon>
        <taxon>Pseudomonadati</taxon>
        <taxon>Bacteroidota</taxon>
        <taxon>Bacteroidia</taxon>
        <taxon>Bacteroidales</taxon>
        <taxon>Bacteroidaceae</taxon>
        <taxon>Bacteroides</taxon>
    </lineage>
</organism>
<protein>
    <recommendedName>
        <fullName evidence="2">Acyltransferase 3 domain-containing protein</fullName>
    </recommendedName>
</protein>
<evidence type="ECO:0000313" key="4">
    <source>
        <dbReference type="Proteomes" id="UP000260759"/>
    </source>
</evidence>
<feature type="transmembrane region" description="Helical" evidence="1">
    <location>
        <begin position="276"/>
        <end position="292"/>
    </location>
</feature>
<dbReference type="PANTHER" id="PTHR37312:SF1">
    <property type="entry name" value="MEMBRANE-BOUND ACYLTRANSFERASE YKRP-RELATED"/>
    <property type="match status" value="1"/>
</dbReference>
<keyword evidence="1" id="KW-0812">Transmembrane</keyword>
<keyword evidence="1" id="KW-1133">Transmembrane helix</keyword>
<name>A0A3E5EMP0_BACUN</name>